<gene>
    <name evidence="4" type="ORF">CPT_Mater62</name>
</gene>
<reference evidence="4 5" key="1">
    <citation type="submission" date="2014-07" db="EMBL/GenBank/DDBJ databases">
        <title>Complete Genome of Bacillus megaterium Myophage Mater.</title>
        <authorList>
            <person name="Lancaster J.C."/>
            <person name="Hodde M.K."/>
            <person name="Hernandez A.C."/>
            <person name="Everett G.F.K."/>
        </authorList>
    </citation>
    <scope>NUCLEOTIDE SEQUENCE [LARGE SCALE GENOMIC DNA]</scope>
</reference>
<keyword evidence="5" id="KW-1185">Reference proteome</keyword>
<dbReference type="InterPro" id="IPR011055">
    <property type="entry name" value="Dup_hybrid_motif"/>
</dbReference>
<evidence type="ECO:0000313" key="4">
    <source>
        <dbReference type="EMBL" id="AIW03219.1"/>
    </source>
</evidence>
<dbReference type="Pfam" id="PF01551">
    <property type="entry name" value="Peptidase_M23"/>
    <property type="match status" value="1"/>
</dbReference>
<name>A0A0A0RNJ7_9CAUD</name>
<dbReference type="GO" id="GO:0004222">
    <property type="term" value="F:metalloendopeptidase activity"/>
    <property type="evidence" value="ECO:0007669"/>
    <property type="project" value="TreeGrafter"/>
</dbReference>
<dbReference type="CDD" id="cd12797">
    <property type="entry name" value="M23_peptidase"/>
    <property type="match status" value="1"/>
</dbReference>
<dbReference type="KEGG" id="vg:24606961"/>
<dbReference type="GO" id="GO:0042742">
    <property type="term" value="P:defense response to bacterium"/>
    <property type="evidence" value="ECO:0007669"/>
    <property type="project" value="UniProtKB-KW"/>
</dbReference>
<dbReference type="PANTHER" id="PTHR21666:SF270">
    <property type="entry name" value="MUREIN HYDROLASE ACTIVATOR ENVC"/>
    <property type="match status" value="1"/>
</dbReference>
<sequence length="199" mass="21742">MKITFNGGEIYRVTTQYGAIDSLHQNGHRGIDLAMESGTKLLSPTNGVVERVVDYGSQNIGKGVIVKTEKGDHLIFGHLSDNTQVHVGQEIHTGDLIGLSGNTGRSTGPHLHLGMRNENNQFADPAPYLNGKTNVAQMPSTDDCNVFDKLDAGNIFDKGMSQFSEALQGMTVHFINFIQPTLQFAIHKGLLILDLILLW</sequence>
<evidence type="ECO:0000256" key="2">
    <source>
        <dbReference type="ARBA" id="ARBA00022638"/>
    </source>
</evidence>
<protein>
    <submittedName>
        <fullName evidence="4">Metalloendopeptidase protein</fullName>
    </submittedName>
</protein>
<dbReference type="Gene3D" id="2.70.70.10">
    <property type="entry name" value="Glucose Permease (Domain IIA)"/>
    <property type="match status" value="1"/>
</dbReference>
<organism evidence="4 5">
    <name type="scientific">Bacillus phage Mater</name>
    <dbReference type="NCBI Taxonomy" id="1540090"/>
    <lineage>
        <taxon>Viruses</taxon>
        <taxon>Duplodnaviria</taxon>
        <taxon>Heunggongvirae</taxon>
        <taxon>Uroviricota</taxon>
        <taxon>Caudoviricetes</taxon>
        <taxon>Herelleviridae</taxon>
        <taxon>Bastillevirinae</taxon>
        <taxon>Matervirus</taxon>
        <taxon>Matervirus mater</taxon>
    </lineage>
</organism>
<dbReference type="SUPFAM" id="SSF51261">
    <property type="entry name" value="Duplicated hybrid motif"/>
    <property type="match status" value="1"/>
</dbReference>
<accession>A0A0A0RNJ7</accession>
<keyword evidence="2" id="KW-0081">Bacteriolytic enzyme</keyword>
<dbReference type="InterPro" id="IPR016047">
    <property type="entry name" value="M23ase_b-sheet_dom"/>
</dbReference>
<dbReference type="GO" id="GO:0031640">
    <property type="term" value="P:killing of cells of another organism"/>
    <property type="evidence" value="ECO:0007669"/>
    <property type="project" value="UniProtKB-KW"/>
</dbReference>
<feature type="domain" description="M23ase beta-sheet core" evidence="3">
    <location>
        <begin position="27"/>
        <end position="121"/>
    </location>
</feature>
<dbReference type="EMBL" id="KM236245">
    <property type="protein sequence ID" value="AIW03219.1"/>
    <property type="molecule type" value="Genomic_DNA"/>
</dbReference>
<evidence type="ECO:0000259" key="3">
    <source>
        <dbReference type="Pfam" id="PF01551"/>
    </source>
</evidence>
<dbReference type="OrthoDB" id="10418at10239"/>
<dbReference type="GeneID" id="24606961"/>
<keyword evidence="1" id="KW-0929">Antimicrobial</keyword>
<dbReference type="InterPro" id="IPR050570">
    <property type="entry name" value="Cell_wall_metabolism_enzyme"/>
</dbReference>
<evidence type="ECO:0000256" key="1">
    <source>
        <dbReference type="ARBA" id="ARBA00022529"/>
    </source>
</evidence>
<evidence type="ECO:0000313" key="5">
    <source>
        <dbReference type="Proteomes" id="UP000030206"/>
    </source>
</evidence>
<dbReference type="PANTHER" id="PTHR21666">
    <property type="entry name" value="PEPTIDASE-RELATED"/>
    <property type="match status" value="1"/>
</dbReference>
<dbReference type="RefSeq" id="YP_009151021.1">
    <property type="nucleotide sequence ID" value="NC_027366.1"/>
</dbReference>
<proteinExistence type="predicted"/>
<dbReference type="Proteomes" id="UP000030206">
    <property type="component" value="Segment"/>
</dbReference>